<feature type="non-terminal residue" evidence="2">
    <location>
        <position position="1"/>
    </location>
</feature>
<dbReference type="GO" id="GO:0005739">
    <property type="term" value="C:mitochondrion"/>
    <property type="evidence" value="ECO:0007669"/>
    <property type="project" value="TreeGrafter"/>
</dbReference>
<accession>A0A4P9WS27</accession>
<evidence type="ECO:0000313" key="3">
    <source>
        <dbReference type="Proteomes" id="UP000268535"/>
    </source>
</evidence>
<sequence length="118" mass="13381">LMRVVEQARHLEIQVVADQHGDVITLFSRDCTLQRRHQKIIEQAPAVIAPPHVLRAMEAAAYLYDPATTQFYFLEANPRLQVEHPTTEMITEVNLPAVQLMIAMGIPLGQMQDVCTLY</sequence>
<dbReference type="EMBL" id="ML013804">
    <property type="protein sequence ID" value="RKO94983.1"/>
    <property type="molecule type" value="Genomic_DNA"/>
</dbReference>
<dbReference type="PANTHER" id="PTHR45728">
    <property type="entry name" value="ACETYL-COA CARBOXYLASE, ISOFORM A"/>
    <property type="match status" value="1"/>
</dbReference>
<evidence type="ECO:0000259" key="1">
    <source>
        <dbReference type="PROSITE" id="PS00867"/>
    </source>
</evidence>
<feature type="domain" description="Carbamoyl phosphate synthase ATP-binding" evidence="1">
    <location>
        <begin position="73"/>
        <end position="80"/>
    </location>
</feature>
<reference evidence="3" key="1">
    <citation type="journal article" date="2018" name="Nat. Microbiol.">
        <title>Leveraging single-cell genomics to expand the fungal tree of life.</title>
        <authorList>
            <person name="Ahrendt S.R."/>
            <person name="Quandt C.A."/>
            <person name="Ciobanu D."/>
            <person name="Clum A."/>
            <person name="Salamov A."/>
            <person name="Andreopoulos B."/>
            <person name="Cheng J.F."/>
            <person name="Woyke T."/>
            <person name="Pelin A."/>
            <person name="Henrissat B."/>
            <person name="Reynolds N.K."/>
            <person name="Benny G.L."/>
            <person name="Smith M.E."/>
            <person name="James T.Y."/>
            <person name="Grigoriev I.V."/>
        </authorList>
    </citation>
    <scope>NUCLEOTIDE SEQUENCE [LARGE SCALE GENOMIC DNA]</scope>
    <source>
        <strain evidence="3">ATCC 52028</strain>
    </source>
</reference>
<evidence type="ECO:0000313" key="2">
    <source>
        <dbReference type="EMBL" id="RKO94983.1"/>
    </source>
</evidence>
<feature type="non-terminal residue" evidence="2">
    <location>
        <position position="118"/>
    </location>
</feature>
<organism evidence="2 3">
    <name type="scientific">Caulochytrium protostelioides</name>
    <dbReference type="NCBI Taxonomy" id="1555241"/>
    <lineage>
        <taxon>Eukaryota</taxon>
        <taxon>Fungi</taxon>
        <taxon>Fungi incertae sedis</taxon>
        <taxon>Chytridiomycota</taxon>
        <taxon>Chytridiomycota incertae sedis</taxon>
        <taxon>Chytridiomycetes</taxon>
        <taxon>Caulochytriales</taxon>
        <taxon>Caulochytriaceae</taxon>
        <taxon>Caulochytrium</taxon>
    </lineage>
</organism>
<keyword evidence="2" id="KW-0067">ATP-binding</keyword>
<dbReference type="Pfam" id="PF02786">
    <property type="entry name" value="CPSase_L_D2"/>
    <property type="match status" value="1"/>
</dbReference>
<proteinExistence type="predicted"/>
<dbReference type="AlphaFoldDB" id="A0A4P9WS27"/>
<gene>
    <name evidence="2" type="ORF">CAUPRSCDRAFT_2972</name>
</gene>
<keyword evidence="2" id="KW-0547">Nucleotide-binding</keyword>
<dbReference type="GO" id="GO:0005524">
    <property type="term" value="F:ATP binding"/>
    <property type="evidence" value="ECO:0007669"/>
    <property type="project" value="UniProtKB-KW"/>
</dbReference>
<dbReference type="Proteomes" id="UP000268535">
    <property type="component" value="Unassembled WGS sequence"/>
</dbReference>
<dbReference type="PANTHER" id="PTHR45728:SF3">
    <property type="entry name" value="ACETYL-COA CARBOXYLASE"/>
    <property type="match status" value="1"/>
</dbReference>
<dbReference type="GO" id="GO:0003989">
    <property type="term" value="F:acetyl-CoA carboxylase activity"/>
    <property type="evidence" value="ECO:0007669"/>
    <property type="project" value="InterPro"/>
</dbReference>
<dbReference type="SUPFAM" id="SSF56059">
    <property type="entry name" value="Glutathione synthetase ATP-binding domain-like"/>
    <property type="match status" value="1"/>
</dbReference>
<dbReference type="GO" id="GO:0006633">
    <property type="term" value="P:fatty acid biosynthetic process"/>
    <property type="evidence" value="ECO:0007669"/>
    <property type="project" value="TreeGrafter"/>
</dbReference>
<dbReference type="InterPro" id="IPR005479">
    <property type="entry name" value="CPAse_ATP-bd"/>
</dbReference>
<protein>
    <submittedName>
        <fullName evidence="2">Glutathione synthetase ATP-binding domain-like protein</fullName>
    </submittedName>
</protein>
<dbReference type="PROSITE" id="PS00867">
    <property type="entry name" value="CPSASE_2"/>
    <property type="match status" value="1"/>
</dbReference>
<name>A0A4P9WS27_9FUNG</name>
<dbReference type="Gene3D" id="3.30.470.20">
    <property type="entry name" value="ATP-grasp fold, B domain"/>
    <property type="match status" value="2"/>
</dbReference>
<dbReference type="InterPro" id="IPR049076">
    <property type="entry name" value="ACCA"/>
</dbReference>